<organism evidence="7 8">
    <name type="scientific">Funneliformis caledonium</name>
    <dbReference type="NCBI Taxonomy" id="1117310"/>
    <lineage>
        <taxon>Eukaryota</taxon>
        <taxon>Fungi</taxon>
        <taxon>Fungi incertae sedis</taxon>
        <taxon>Mucoromycota</taxon>
        <taxon>Glomeromycotina</taxon>
        <taxon>Glomeromycetes</taxon>
        <taxon>Glomerales</taxon>
        <taxon>Glomeraceae</taxon>
        <taxon>Funneliformis</taxon>
    </lineage>
</organism>
<dbReference type="EC" id="5.6.2.4" evidence="5"/>
<evidence type="ECO:0000256" key="4">
    <source>
        <dbReference type="ARBA" id="ARBA00034617"/>
    </source>
</evidence>
<reference evidence="7" key="1">
    <citation type="submission" date="2021-06" db="EMBL/GenBank/DDBJ databases">
        <authorList>
            <person name="Kallberg Y."/>
            <person name="Tangrot J."/>
            <person name="Rosling A."/>
        </authorList>
    </citation>
    <scope>NUCLEOTIDE SEQUENCE</scope>
    <source>
        <strain evidence="7">UK204</strain>
    </source>
</reference>
<comment type="catalytic activity">
    <reaction evidence="4">
        <text>Couples ATP hydrolysis with the unwinding of duplex DNA by translocating in the 3'-5' direction.</text>
        <dbReference type="EC" id="5.6.2.4"/>
    </reaction>
</comment>
<dbReference type="InterPro" id="IPR011545">
    <property type="entry name" value="DEAD/DEAH_box_helicase_dom"/>
</dbReference>
<dbReference type="GO" id="GO:0006281">
    <property type="term" value="P:DNA repair"/>
    <property type="evidence" value="ECO:0007669"/>
    <property type="project" value="TreeGrafter"/>
</dbReference>
<dbReference type="EMBL" id="CAJVPQ010001913">
    <property type="protein sequence ID" value="CAG8575426.1"/>
    <property type="molecule type" value="Genomic_DNA"/>
</dbReference>
<keyword evidence="8" id="KW-1185">Reference proteome</keyword>
<dbReference type="InterPro" id="IPR027417">
    <property type="entry name" value="P-loop_NTPase"/>
</dbReference>
<dbReference type="OrthoDB" id="10261556at2759"/>
<dbReference type="GO" id="GO:0009378">
    <property type="term" value="F:four-way junction helicase activity"/>
    <property type="evidence" value="ECO:0007669"/>
    <property type="project" value="TreeGrafter"/>
</dbReference>
<proteinExistence type="inferred from homology"/>
<dbReference type="GO" id="GO:0005524">
    <property type="term" value="F:ATP binding"/>
    <property type="evidence" value="ECO:0007669"/>
    <property type="project" value="InterPro"/>
</dbReference>
<keyword evidence="2" id="KW-0238">DNA-binding</keyword>
<evidence type="ECO:0000256" key="1">
    <source>
        <dbReference type="ARBA" id="ARBA00005446"/>
    </source>
</evidence>
<dbReference type="SUPFAM" id="SSF52540">
    <property type="entry name" value="P-loop containing nucleoside triphosphate hydrolases"/>
    <property type="match status" value="1"/>
</dbReference>
<name>A0A9N9G3W5_9GLOM</name>
<comment type="similarity">
    <text evidence="1">Belongs to the helicase family. RecQ subfamily.</text>
</comment>
<gene>
    <name evidence="7" type="ORF">FCALED_LOCUS7313</name>
</gene>
<protein>
    <recommendedName>
        <fullName evidence="5">DNA 3'-5' helicase</fullName>
        <ecNumber evidence="5">5.6.2.4</ecNumber>
    </recommendedName>
</protein>
<dbReference type="GO" id="GO:0005694">
    <property type="term" value="C:chromosome"/>
    <property type="evidence" value="ECO:0007669"/>
    <property type="project" value="TreeGrafter"/>
</dbReference>
<evidence type="ECO:0000256" key="5">
    <source>
        <dbReference type="ARBA" id="ARBA00034808"/>
    </source>
</evidence>
<comment type="caution">
    <text evidence="7">The sequence shown here is derived from an EMBL/GenBank/DDBJ whole genome shotgun (WGS) entry which is preliminary data.</text>
</comment>
<dbReference type="GO" id="GO:0005737">
    <property type="term" value="C:cytoplasm"/>
    <property type="evidence" value="ECO:0007669"/>
    <property type="project" value="TreeGrafter"/>
</dbReference>
<evidence type="ECO:0000256" key="2">
    <source>
        <dbReference type="ARBA" id="ARBA00023125"/>
    </source>
</evidence>
<sequence>MVTLAAQMIFGYNQLREGQLEAVESYLSSKDTLVSLKTEEGKTFYYAIFALLFKEITIVISLLKALMEDQKQELIHFGILYASIYVNTTQEKIKQNKIFEEIALGFIKIIVILDVQNICALLVIPFESLSVIWNSSFERKEIVVKIYIRKDNHETFSNDLLNLIKEVEKGKIIIYCVIQLRCDNFFVILDPLLLDDDLGIYHGGLGDE</sequence>
<keyword evidence="3" id="KW-0413">Isomerase</keyword>
<dbReference type="PANTHER" id="PTHR13710:SF105">
    <property type="entry name" value="ATP-DEPENDENT DNA HELICASE Q1"/>
    <property type="match status" value="1"/>
</dbReference>
<dbReference type="GO" id="GO:0003677">
    <property type="term" value="F:DNA binding"/>
    <property type="evidence" value="ECO:0007669"/>
    <property type="project" value="UniProtKB-KW"/>
</dbReference>
<evidence type="ECO:0000259" key="6">
    <source>
        <dbReference type="Pfam" id="PF00270"/>
    </source>
</evidence>
<dbReference type="PANTHER" id="PTHR13710">
    <property type="entry name" value="DNA HELICASE RECQ FAMILY MEMBER"/>
    <property type="match status" value="1"/>
</dbReference>
<evidence type="ECO:0000256" key="3">
    <source>
        <dbReference type="ARBA" id="ARBA00023235"/>
    </source>
</evidence>
<dbReference type="Proteomes" id="UP000789570">
    <property type="component" value="Unassembled WGS sequence"/>
</dbReference>
<dbReference type="Gene3D" id="3.40.50.300">
    <property type="entry name" value="P-loop containing nucleotide triphosphate hydrolases"/>
    <property type="match status" value="1"/>
</dbReference>
<evidence type="ECO:0000313" key="7">
    <source>
        <dbReference type="EMBL" id="CAG8575426.1"/>
    </source>
</evidence>
<dbReference type="GO" id="GO:0006310">
    <property type="term" value="P:DNA recombination"/>
    <property type="evidence" value="ECO:0007669"/>
    <property type="project" value="TreeGrafter"/>
</dbReference>
<feature type="domain" description="DEAD/DEAH-box helicase" evidence="6">
    <location>
        <begin position="17"/>
        <end position="111"/>
    </location>
</feature>
<evidence type="ECO:0000313" key="8">
    <source>
        <dbReference type="Proteomes" id="UP000789570"/>
    </source>
</evidence>
<dbReference type="AlphaFoldDB" id="A0A9N9G3W5"/>
<dbReference type="GO" id="GO:0043138">
    <property type="term" value="F:3'-5' DNA helicase activity"/>
    <property type="evidence" value="ECO:0007669"/>
    <property type="project" value="UniProtKB-EC"/>
</dbReference>
<dbReference type="Pfam" id="PF00270">
    <property type="entry name" value="DEAD"/>
    <property type="match status" value="1"/>
</dbReference>
<accession>A0A9N9G3W5</accession>